<accession>A0A0E9RT18</accession>
<dbReference type="EMBL" id="GBXM01076987">
    <property type="protein sequence ID" value="JAH31590.1"/>
    <property type="molecule type" value="Transcribed_RNA"/>
</dbReference>
<reference evidence="1" key="2">
    <citation type="journal article" date="2015" name="Fish Shellfish Immunol.">
        <title>Early steps in the European eel (Anguilla anguilla)-Vibrio vulnificus interaction in the gills: Role of the RtxA13 toxin.</title>
        <authorList>
            <person name="Callol A."/>
            <person name="Pajuelo D."/>
            <person name="Ebbesson L."/>
            <person name="Teles M."/>
            <person name="MacKenzie S."/>
            <person name="Amaro C."/>
        </authorList>
    </citation>
    <scope>NUCLEOTIDE SEQUENCE</scope>
</reference>
<organism evidence="1">
    <name type="scientific">Anguilla anguilla</name>
    <name type="common">European freshwater eel</name>
    <name type="synonym">Muraena anguilla</name>
    <dbReference type="NCBI Taxonomy" id="7936"/>
    <lineage>
        <taxon>Eukaryota</taxon>
        <taxon>Metazoa</taxon>
        <taxon>Chordata</taxon>
        <taxon>Craniata</taxon>
        <taxon>Vertebrata</taxon>
        <taxon>Euteleostomi</taxon>
        <taxon>Actinopterygii</taxon>
        <taxon>Neopterygii</taxon>
        <taxon>Teleostei</taxon>
        <taxon>Anguilliformes</taxon>
        <taxon>Anguillidae</taxon>
        <taxon>Anguilla</taxon>
    </lineage>
</organism>
<reference evidence="1" key="1">
    <citation type="submission" date="2014-11" db="EMBL/GenBank/DDBJ databases">
        <authorList>
            <person name="Amaro Gonzalez C."/>
        </authorList>
    </citation>
    <scope>NUCLEOTIDE SEQUENCE</scope>
</reference>
<proteinExistence type="predicted"/>
<name>A0A0E9RT18_ANGAN</name>
<dbReference type="AlphaFoldDB" id="A0A0E9RT18"/>
<protein>
    <submittedName>
        <fullName evidence="1">Uncharacterized protein</fullName>
    </submittedName>
</protein>
<sequence>MAISTCVMLKIKLFYRYHNTVLDYIMYQKLGMKQVKCPHTKKEVFNIEAGL</sequence>
<evidence type="ECO:0000313" key="1">
    <source>
        <dbReference type="EMBL" id="JAH31590.1"/>
    </source>
</evidence>